<protein>
    <submittedName>
        <fullName evidence="1">Uncharacterized protein</fullName>
    </submittedName>
</protein>
<gene>
    <name evidence="1" type="ORF">G4177_15100</name>
</gene>
<sequence>MSSRVQRKALRLTEALVWYHFVPRASSEGAAWYEEYQRSGCEHLAQNLDIAVGLLRRRKLAEAKAMLDDCGRQLDSLGQTGIDRCVEGAARESWWTSLAYFHYHVEDHAAAQRALYTGQQVLADVVEQAPFLVAFSTRCSDFCLHFARIARSEQRWSEMWDAIQRGREMVRGEQSLCQLKTRPDVFMADAQAFFDSVAPENDVEREALRILTDRDGMLRVFEKRALGATMVPYVVTPYS</sequence>
<dbReference type="RefSeq" id="WP_193348858.1">
    <property type="nucleotide sequence ID" value="NZ_CBCSIP010000011.1"/>
</dbReference>
<organism evidence="1 2">
    <name type="scientific">Corallococcus soli</name>
    <dbReference type="NCBI Taxonomy" id="2710757"/>
    <lineage>
        <taxon>Bacteria</taxon>
        <taxon>Pseudomonadati</taxon>
        <taxon>Myxococcota</taxon>
        <taxon>Myxococcia</taxon>
        <taxon>Myxococcales</taxon>
        <taxon>Cystobacterineae</taxon>
        <taxon>Myxococcaceae</taxon>
        <taxon>Corallococcus</taxon>
    </lineage>
</organism>
<proteinExistence type="predicted"/>
<keyword evidence="2" id="KW-1185">Reference proteome</keyword>
<dbReference type="EMBL" id="JAAIYO010000003">
    <property type="protein sequence ID" value="MBE4749491.1"/>
    <property type="molecule type" value="Genomic_DNA"/>
</dbReference>
<accession>A0ABR9PNI8</accession>
<evidence type="ECO:0000313" key="2">
    <source>
        <dbReference type="Proteomes" id="UP001516472"/>
    </source>
</evidence>
<comment type="caution">
    <text evidence="1">The sequence shown here is derived from an EMBL/GenBank/DDBJ whole genome shotgun (WGS) entry which is preliminary data.</text>
</comment>
<name>A0ABR9PNI8_9BACT</name>
<dbReference type="Proteomes" id="UP001516472">
    <property type="component" value="Unassembled WGS sequence"/>
</dbReference>
<reference evidence="1 2" key="1">
    <citation type="submission" date="2020-02" db="EMBL/GenBank/DDBJ databases">
        <authorList>
            <person name="Babadi Z.K."/>
            <person name="Risdian C."/>
            <person name="Ebrahimipour G.H."/>
            <person name="Wink J."/>
        </authorList>
    </citation>
    <scope>NUCLEOTIDE SEQUENCE [LARGE SCALE GENOMIC DNA]</scope>
    <source>
        <strain evidence="1 2">ZKHCc1 1396</strain>
    </source>
</reference>
<evidence type="ECO:0000313" key="1">
    <source>
        <dbReference type="EMBL" id="MBE4749491.1"/>
    </source>
</evidence>